<dbReference type="GO" id="GO:0005829">
    <property type="term" value="C:cytosol"/>
    <property type="evidence" value="ECO:0007669"/>
    <property type="project" value="TreeGrafter"/>
</dbReference>
<dbReference type="AlphaFoldDB" id="A0A1N6RN34"/>
<dbReference type="Pfam" id="PF02348">
    <property type="entry name" value="CTP_transf_3"/>
    <property type="match status" value="1"/>
</dbReference>
<dbReference type="Proteomes" id="UP000185669">
    <property type="component" value="Unassembled WGS sequence"/>
</dbReference>
<evidence type="ECO:0000313" key="1">
    <source>
        <dbReference type="EMBL" id="SIQ30300.1"/>
    </source>
</evidence>
<name>A0A1N6RN34_9FIRM</name>
<dbReference type="SUPFAM" id="SSF53448">
    <property type="entry name" value="Nucleotide-diphospho-sugar transferases"/>
    <property type="match status" value="1"/>
</dbReference>
<organism evidence="1 2">
    <name type="scientific">Halanaerobium kushneri</name>
    <dbReference type="NCBI Taxonomy" id="56779"/>
    <lineage>
        <taxon>Bacteria</taxon>
        <taxon>Bacillati</taxon>
        <taxon>Bacillota</taxon>
        <taxon>Clostridia</taxon>
        <taxon>Halanaerobiales</taxon>
        <taxon>Halanaerobiaceae</taxon>
        <taxon>Halanaerobium</taxon>
    </lineage>
</organism>
<keyword evidence="2" id="KW-1185">Reference proteome</keyword>
<accession>A0A1N6RN34</accession>
<dbReference type="Gene3D" id="3.90.550.10">
    <property type="entry name" value="Spore Coat Polysaccharide Biosynthesis Protein SpsA, Chain A"/>
    <property type="match status" value="1"/>
</dbReference>
<reference evidence="2" key="1">
    <citation type="submission" date="2017-01" db="EMBL/GenBank/DDBJ databases">
        <authorList>
            <person name="Varghese N."/>
            <person name="Submissions S."/>
        </authorList>
    </citation>
    <scope>NUCLEOTIDE SEQUENCE [LARGE SCALE GENOMIC DNA]</scope>
    <source>
        <strain evidence="2">ATCC 700103</strain>
    </source>
</reference>
<dbReference type="STRING" id="56779.SAMN05421834_10358"/>
<evidence type="ECO:0000313" key="2">
    <source>
        <dbReference type="Proteomes" id="UP000185669"/>
    </source>
</evidence>
<dbReference type="InterPro" id="IPR029044">
    <property type="entry name" value="Nucleotide-diphossugar_trans"/>
</dbReference>
<dbReference type="PANTHER" id="PTHR42866:SF1">
    <property type="entry name" value="SPORE COAT POLYSACCHARIDE BIOSYNTHESIS PROTEIN SPSF"/>
    <property type="match status" value="1"/>
</dbReference>
<dbReference type="OrthoDB" id="9815559at2"/>
<proteinExistence type="predicted"/>
<gene>
    <name evidence="1" type="ORF">SAMN05421834_10358</name>
</gene>
<protein>
    <submittedName>
        <fullName evidence="1">Spore coat polysaccharide biosynthesis protein SpsF</fullName>
    </submittedName>
</protein>
<dbReference type="InterPro" id="IPR003329">
    <property type="entry name" value="Cytidylyl_trans"/>
</dbReference>
<dbReference type="RefSeq" id="WP_076543915.1">
    <property type="nucleotide sequence ID" value="NZ_FTNC01000003.1"/>
</dbReference>
<dbReference type="PANTHER" id="PTHR42866">
    <property type="entry name" value="3-DEOXY-MANNO-OCTULOSONATE CYTIDYLYLTRANSFERASE"/>
    <property type="match status" value="1"/>
</dbReference>
<sequence>MKSNKTAAIIQARMGSTRLPGKVMKDLAGRPVLWHDIQRIKQSKMIDDIIIATTTKEQDKVIYKKALEWGVKAFRGSEEDVLKRYYDAAAKNDVDTVVRITSDCPLIDPQVIDEIIKYYNDNNYTLVTNAGSDLENRTYPRGLDTEVFSFDILKEAFNKSEKKYQREHVTPYIYENYDDIYYYKNDKDLSNYRLTLDTKEDYELIKAIYDNLYYAENDFYLSEIIELLDNNEELLKLNENIRQKEVK</sequence>
<dbReference type="CDD" id="cd02518">
    <property type="entry name" value="GT2_SpsF"/>
    <property type="match status" value="1"/>
</dbReference>
<dbReference type="EMBL" id="FTNC01000003">
    <property type="protein sequence ID" value="SIQ30300.1"/>
    <property type="molecule type" value="Genomic_DNA"/>
</dbReference>